<name>A0A1J1GVT9_PLAGA</name>
<organism evidence="2 3">
    <name type="scientific">Plasmodium gallinaceum</name>
    <dbReference type="NCBI Taxonomy" id="5849"/>
    <lineage>
        <taxon>Eukaryota</taxon>
        <taxon>Sar</taxon>
        <taxon>Alveolata</taxon>
        <taxon>Apicomplexa</taxon>
        <taxon>Aconoidasida</taxon>
        <taxon>Haemosporida</taxon>
        <taxon>Plasmodiidae</taxon>
        <taxon>Plasmodium</taxon>
        <taxon>Plasmodium (Haemamoeba)</taxon>
    </lineage>
</organism>
<evidence type="ECO:0000313" key="3">
    <source>
        <dbReference type="Proteomes" id="UP000220797"/>
    </source>
</evidence>
<keyword evidence="3" id="KW-1185">Reference proteome</keyword>
<protein>
    <submittedName>
        <fullName evidence="2">Uncharacterized protein</fullName>
    </submittedName>
</protein>
<dbReference type="Proteomes" id="UP000220797">
    <property type="component" value="Unassembled WGS sequence"/>
</dbReference>
<feature type="signal peptide" evidence="1">
    <location>
        <begin position="1"/>
        <end position="24"/>
    </location>
</feature>
<gene>
    <name evidence="2" type="ORF">PGAL8A_00424400</name>
</gene>
<dbReference type="OrthoDB" id="385031at2759"/>
<sequence>MHIKNNKILFFYILLILIFNINFSENKLFDDITKCINYLSCNFMNKIKYTSCNTSIKNFNRFKYKDTNEDIIKKKNSNKNEIYLSKTSNHEKYKRKRMFKYFLRPIVNEYRIINNLYNRNIYLLNKIMIPLNMKYKNNHKCFLTKINHFVVGKISDDNVINNRNVFLKKTNQNGNNWSTSHLSALSDSIVSDNSIINENNYKCYDKSGMKEENRIPLIENNTHIQENDINECSLKEKKEKKGKKRILSEESKKSMREKLKSIMIEKWKNLEFRKKMISSFRKRGIEHNKKISEAVKNKWKYDENYKLKTLEGQRKYFIRRKNTSIKSTSEETKIKISKAMKQYWLNRNKCKKSEFNNLQSLIKKKKKHKKVWENIYSLILNQKSDDFSNYNTFHNLSINLQESLK</sequence>
<accession>A0A1J1GVT9</accession>
<reference evidence="2" key="1">
    <citation type="submission" date="2015-04" db="EMBL/GenBank/DDBJ databases">
        <authorList>
            <consortium name="Pathogen Informatics"/>
        </authorList>
    </citation>
    <scope>NUCLEOTIDE SEQUENCE [LARGE SCALE GENOMIC DNA]</scope>
    <source>
        <strain evidence="2">8A</strain>
    </source>
</reference>
<feature type="chain" id="PRO_5012136503" evidence="1">
    <location>
        <begin position="25"/>
        <end position="405"/>
    </location>
</feature>
<keyword evidence="1" id="KW-0732">Signal</keyword>
<dbReference type="EMBL" id="CVMV01000070">
    <property type="protein sequence ID" value="CRG96664.1"/>
    <property type="molecule type" value="Genomic_DNA"/>
</dbReference>
<dbReference type="AlphaFoldDB" id="A0A1J1GVT9"/>
<dbReference type="RefSeq" id="XP_028529468.1">
    <property type="nucleotide sequence ID" value="XM_028672968.1"/>
</dbReference>
<proteinExistence type="predicted"/>
<comment type="caution">
    <text evidence="2">The sequence shown here is derived from an EMBL/GenBank/DDBJ whole genome shotgun (WGS) entry which is preliminary data.</text>
</comment>
<evidence type="ECO:0000256" key="1">
    <source>
        <dbReference type="SAM" id="SignalP"/>
    </source>
</evidence>
<dbReference type="GeneID" id="39732776"/>
<dbReference type="VEuPathDB" id="PlasmoDB:PGAL8A_00424400"/>
<evidence type="ECO:0000313" key="2">
    <source>
        <dbReference type="EMBL" id="CRG96664.1"/>
    </source>
</evidence>